<dbReference type="InterPro" id="IPR036929">
    <property type="entry name" value="DsbDN_sf"/>
</dbReference>
<protein>
    <submittedName>
        <fullName evidence="2">Protein-disulfide reductase DsbD domain-containing protein</fullName>
    </submittedName>
</protein>
<dbReference type="Gene3D" id="2.60.40.1250">
    <property type="entry name" value="Thiol:disulfide interchange protein DsbD, N-terminal domain"/>
    <property type="match status" value="1"/>
</dbReference>
<dbReference type="AlphaFoldDB" id="A0AAW9S938"/>
<comment type="caution">
    <text evidence="2">The sequence shown here is derived from an EMBL/GenBank/DDBJ whole genome shotgun (WGS) entry which is preliminary data.</text>
</comment>
<dbReference type="Proteomes" id="UP001403385">
    <property type="component" value="Unassembled WGS sequence"/>
</dbReference>
<evidence type="ECO:0000313" key="3">
    <source>
        <dbReference type="Proteomes" id="UP001403385"/>
    </source>
</evidence>
<accession>A0AAW9S938</accession>
<evidence type="ECO:0000259" key="1">
    <source>
        <dbReference type="Pfam" id="PF11412"/>
    </source>
</evidence>
<name>A0AAW9S938_9BACT</name>
<reference evidence="2 3" key="1">
    <citation type="submission" date="2024-04" db="EMBL/GenBank/DDBJ databases">
        <title>Novel genus in family Flammeovirgaceae.</title>
        <authorList>
            <person name="Nguyen T.H."/>
            <person name="Vuong T.Q."/>
            <person name="Le H."/>
            <person name="Kim S.-G."/>
        </authorList>
    </citation>
    <scope>NUCLEOTIDE SEQUENCE [LARGE SCALE GENOMIC DNA]</scope>
    <source>
        <strain evidence="2 3">JCM 23209</strain>
    </source>
</reference>
<dbReference type="RefSeq" id="WP_346820209.1">
    <property type="nucleotide sequence ID" value="NZ_JBDKWZ010000003.1"/>
</dbReference>
<evidence type="ECO:0000313" key="2">
    <source>
        <dbReference type="EMBL" id="MEN7547421.1"/>
    </source>
</evidence>
<proteinExistence type="predicted"/>
<dbReference type="EMBL" id="JBDKWZ010000003">
    <property type="protein sequence ID" value="MEN7547421.1"/>
    <property type="molecule type" value="Genomic_DNA"/>
</dbReference>
<feature type="domain" description="Thiol:disulfide interchange protein DsbD N-terminal" evidence="1">
    <location>
        <begin position="40"/>
        <end position="152"/>
    </location>
</feature>
<dbReference type="InterPro" id="IPR028250">
    <property type="entry name" value="DsbDN"/>
</dbReference>
<keyword evidence="3" id="KW-1185">Reference proteome</keyword>
<dbReference type="Pfam" id="PF11412">
    <property type="entry name" value="DsbD_N"/>
    <property type="match status" value="1"/>
</dbReference>
<organism evidence="2 3">
    <name type="scientific">Rapidithrix thailandica</name>
    <dbReference type="NCBI Taxonomy" id="413964"/>
    <lineage>
        <taxon>Bacteria</taxon>
        <taxon>Pseudomonadati</taxon>
        <taxon>Bacteroidota</taxon>
        <taxon>Cytophagia</taxon>
        <taxon>Cytophagales</taxon>
        <taxon>Flammeovirgaceae</taxon>
        <taxon>Rapidithrix</taxon>
    </lineage>
</organism>
<sequence>MMKTILSWFLFYVVTCGLCNPVKAQSKPPTQWSYELSKTKYQSGEEIELIFKVKIQAPWYLYSTDFDPDLGPKITSFAFNTHKSYELIGDIQPIKPRKKYDPLWEGEISYFTKTAEFRQKIKVKHSKPQISGTFNFQVCSDEDGKCLNFSQEFNFSDFL</sequence>
<gene>
    <name evidence="2" type="ORF">AAG747_05860</name>
</gene>